<evidence type="ECO:0000313" key="9">
    <source>
        <dbReference type="EMBL" id="CEG43595.1"/>
    </source>
</evidence>
<dbReference type="STRING" id="4781.A0A0N7L688"/>
<dbReference type="PROSITE" id="PS50240">
    <property type="entry name" value="TRYPSIN_DOM"/>
    <property type="match status" value="1"/>
</dbReference>
<dbReference type="EMBL" id="CCYD01000667">
    <property type="protein sequence ID" value="CEG43595.1"/>
    <property type="molecule type" value="Genomic_DNA"/>
</dbReference>
<keyword evidence="5" id="KW-1015">Disulfide bond</keyword>
<dbReference type="Gene3D" id="2.40.10.10">
    <property type="entry name" value="Trypsin-like serine proteases"/>
    <property type="match status" value="1"/>
</dbReference>
<evidence type="ECO:0000256" key="3">
    <source>
        <dbReference type="ARBA" id="ARBA00022729"/>
    </source>
</evidence>
<feature type="domain" description="Peptidase S1" evidence="8">
    <location>
        <begin position="26"/>
        <end position="266"/>
    </location>
</feature>
<comment type="subcellular location">
    <subcellularLocation>
        <location evidence="1">Secreted</location>
    </subcellularLocation>
</comment>
<proteinExistence type="predicted"/>
<dbReference type="Pfam" id="PF00089">
    <property type="entry name" value="Trypsin"/>
    <property type="match status" value="1"/>
</dbReference>
<keyword evidence="10" id="KW-1185">Reference proteome</keyword>
<keyword evidence="3 7" id="KW-0732">Signal</keyword>
<dbReference type="RefSeq" id="XP_024579964.1">
    <property type="nucleotide sequence ID" value="XM_024729604.1"/>
</dbReference>
<name>A0A0N7L688_PLAHL</name>
<evidence type="ECO:0000259" key="8">
    <source>
        <dbReference type="PROSITE" id="PS50240"/>
    </source>
</evidence>
<evidence type="ECO:0000256" key="1">
    <source>
        <dbReference type="ARBA" id="ARBA00004613"/>
    </source>
</evidence>
<dbReference type="PANTHER" id="PTHR24276:SF98">
    <property type="entry name" value="FI18310P1-RELATED"/>
    <property type="match status" value="1"/>
</dbReference>
<evidence type="ECO:0000256" key="7">
    <source>
        <dbReference type="SAM" id="SignalP"/>
    </source>
</evidence>
<feature type="chain" id="PRO_5006015090" evidence="7">
    <location>
        <begin position="26"/>
        <end position="266"/>
    </location>
</feature>
<keyword evidence="6" id="KW-0325">Glycoprotein</keyword>
<dbReference type="Proteomes" id="UP000054928">
    <property type="component" value="Unassembled WGS sequence"/>
</dbReference>
<dbReference type="InterPro" id="IPR001254">
    <property type="entry name" value="Trypsin_dom"/>
</dbReference>
<accession>A0A0N7L688</accession>
<dbReference type="PANTHER" id="PTHR24276">
    <property type="entry name" value="POLYSERASE-RELATED"/>
    <property type="match status" value="1"/>
</dbReference>
<evidence type="ECO:0000256" key="6">
    <source>
        <dbReference type="ARBA" id="ARBA00023180"/>
    </source>
</evidence>
<dbReference type="SUPFAM" id="SSF50494">
    <property type="entry name" value="Trypsin-like serine proteases"/>
    <property type="match status" value="1"/>
</dbReference>
<evidence type="ECO:0000256" key="5">
    <source>
        <dbReference type="ARBA" id="ARBA00023157"/>
    </source>
</evidence>
<sequence>MFPTSTSKMLSSVVLGSLALGSVSAILGGNIVELDVARFMTNFRHEKDGNALCGGVLIAPSCVLTTRSCMEQNPMYAAVGTRFSNGSTDIEAVKIKSNDTHPDYNQFDRSYDFAIVMLDGRTRPRLAQLPLPSEASRTISAGTITTTFGWGSTDPTKYDAIAEELHSVELLVWDTEACRKALGFDFIDDKFICAGGEEGKGPMLVDMGGPLVIKENGKFEVVGMLSYALEAFQTNEETENHNKGLLNNINGQQDNLVIKMLRLAEI</sequence>
<protein>
    <submittedName>
        <fullName evidence="9">Trypsin</fullName>
    </submittedName>
</protein>
<dbReference type="SMART" id="SM00020">
    <property type="entry name" value="Tryp_SPc"/>
    <property type="match status" value="1"/>
</dbReference>
<keyword evidence="4" id="KW-0843">Virulence</keyword>
<reference evidence="10" key="1">
    <citation type="submission" date="2014-09" db="EMBL/GenBank/DDBJ databases">
        <authorList>
            <person name="Sharma Rahul"/>
            <person name="Thines Marco"/>
        </authorList>
    </citation>
    <scope>NUCLEOTIDE SEQUENCE [LARGE SCALE GENOMIC DNA]</scope>
</reference>
<feature type="signal peptide" evidence="7">
    <location>
        <begin position="1"/>
        <end position="25"/>
    </location>
</feature>
<dbReference type="InterPro" id="IPR009003">
    <property type="entry name" value="Peptidase_S1_PA"/>
</dbReference>
<dbReference type="OrthoDB" id="8440449at2759"/>
<organism evidence="9 10">
    <name type="scientific">Plasmopara halstedii</name>
    <name type="common">Downy mildew of sunflower</name>
    <dbReference type="NCBI Taxonomy" id="4781"/>
    <lineage>
        <taxon>Eukaryota</taxon>
        <taxon>Sar</taxon>
        <taxon>Stramenopiles</taxon>
        <taxon>Oomycota</taxon>
        <taxon>Peronosporomycetes</taxon>
        <taxon>Peronosporales</taxon>
        <taxon>Peronosporaceae</taxon>
        <taxon>Plasmopara</taxon>
    </lineage>
</organism>
<dbReference type="GO" id="GO:0006508">
    <property type="term" value="P:proteolysis"/>
    <property type="evidence" value="ECO:0007669"/>
    <property type="project" value="InterPro"/>
</dbReference>
<evidence type="ECO:0000313" key="10">
    <source>
        <dbReference type="Proteomes" id="UP000054928"/>
    </source>
</evidence>
<dbReference type="GO" id="GO:0004252">
    <property type="term" value="F:serine-type endopeptidase activity"/>
    <property type="evidence" value="ECO:0007669"/>
    <property type="project" value="InterPro"/>
</dbReference>
<dbReference type="InterPro" id="IPR043504">
    <property type="entry name" value="Peptidase_S1_PA_chymotrypsin"/>
</dbReference>
<keyword evidence="2" id="KW-0964">Secreted</keyword>
<dbReference type="InterPro" id="IPR050430">
    <property type="entry name" value="Peptidase_S1"/>
</dbReference>
<evidence type="ECO:0000256" key="4">
    <source>
        <dbReference type="ARBA" id="ARBA00023026"/>
    </source>
</evidence>
<dbReference type="AlphaFoldDB" id="A0A0N7L688"/>
<evidence type="ECO:0000256" key="2">
    <source>
        <dbReference type="ARBA" id="ARBA00022525"/>
    </source>
</evidence>
<dbReference type="GO" id="GO:0005576">
    <property type="term" value="C:extracellular region"/>
    <property type="evidence" value="ECO:0007669"/>
    <property type="project" value="UniProtKB-SubCell"/>
</dbReference>
<dbReference type="GeneID" id="36408841"/>